<accession>E0SKX7</accession>
<dbReference type="HOGENOM" id="CLU_2733533_0_0_6"/>
<dbReference type="AlphaFoldDB" id="E0SKX7"/>
<dbReference type="STRING" id="198628.Dda3937_04464"/>
<evidence type="ECO:0000313" key="1">
    <source>
        <dbReference type="EMBL" id="ADM96840.1"/>
    </source>
</evidence>
<keyword evidence="2" id="KW-1185">Reference proteome</keyword>
<protein>
    <submittedName>
        <fullName evidence="1">Uncharacterized protein</fullName>
    </submittedName>
</protein>
<reference evidence="1 2" key="1">
    <citation type="journal article" date="2011" name="J. Bacteriol.">
        <title>Genome sequence of the plant-pathogenic bacterium Dickeya dadantii 3937.</title>
        <authorList>
            <person name="Glasner J.D."/>
            <person name="Yang C.H."/>
            <person name="Reverchon S."/>
            <person name="Hugouvieux-Cotte-Pattat N."/>
            <person name="Condemine G."/>
            <person name="Bohin J.P."/>
            <person name="Van Gijsegem F."/>
            <person name="Yang S."/>
            <person name="Franza T."/>
            <person name="Expert D."/>
            <person name="Plunkett G. III"/>
            <person name="San Francisco M.J."/>
            <person name="Charkowski A.O."/>
            <person name="Py B."/>
            <person name="Bell K."/>
            <person name="Rauscher L."/>
            <person name="Rodriguez-Palenzuela P."/>
            <person name="Toussaint A."/>
            <person name="Holeva M.C."/>
            <person name="He S.Y."/>
            <person name="Douet V."/>
            <person name="Boccara M."/>
            <person name="Blanco C."/>
            <person name="Toth I."/>
            <person name="Anderson B.D."/>
            <person name="Biehl B.S."/>
            <person name="Mau B."/>
            <person name="Flynn S.M."/>
            <person name="Barras F."/>
            <person name="Lindeberg M."/>
            <person name="Birch P.R."/>
            <person name="Tsuyumu S."/>
            <person name="Shi X."/>
            <person name="Hibbing M."/>
            <person name="Yap M.N."/>
            <person name="Carpentier M."/>
            <person name="Dassa E."/>
            <person name="Umehara M."/>
            <person name="Kim J.F."/>
            <person name="Rusch M."/>
            <person name="Soni P."/>
            <person name="Mayhew G.F."/>
            <person name="Fouts D.E."/>
            <person name="Gill S.R."/>
            <person name="Blattner F.R."/>
            <person name="Keen N.T."/>
            <person name="Perna N.T."/>
        </authorList>
    </citation>
    <scope>NUCLEOTIDE SEQUENCE [LARGE SCALE GENOMIC DNA]</scope>
    <source>
        <strain evidence="1 2">3937</strain>
    </source>
</reference>
<evidence type="ECO:0000313" key="2">
    <source>
        <dbReference type="Proteomes" id="UP000006859"/>
    </source>
</evidence>
<proteinExistence type="predicted"/>
<dbReference type="Proteomes" id="UP000006859">
    <property type="component" value="Chromosome"/>
</dbReference>
<sequence>MRTPDALVSIQTRFIGELYLLMRVVAGKPQELAMPRQAVGINNRYDYVRSSSGNFPDCGDWPGWSYHAAAR</sequence>
<gene>
    <name evidence="1" type="ordered locus">Dda3937_04464</name>
</gene>
<dbReference type="EMBL" id="CP002038">
    <property type="protein sequence ID" value="ADM96840.1"/>
    <property type="molecule type" value="Genomic_DNA"/>
</dbReference>
<dbReference type="KEGG" id="ddd:Dda3937_04464"/>
<name>E0SKX7_DICD3</name>
<organism evidence="1 2">
    <name type="scientific">Dickeya dadantii (strain 3937)</name>
    <name type="common">Erwinia chrysanthemi (strain 3937)</name>
    <dbReference type="NCBI Taxonomy" id="198628"/>
    <lineage>
        <taxon>Bacteria</taxon>
        <taxon>Pseudomonadati</taxon>
        <taxon>Pseudomonadota</taxon>
        <taxon>Gammaproteobacteria</taxon>
        <taxon>Enterobacterales</taxon>
        <taxon>Pectobacteriaceae</taxon>
        <taxon>Dickeya</taxon>
    </lineage>
</organism>